<dbReference type="NCBIfam" id="TIGR00462">
    <property type="entry name" value="genX"/>
    <property type="match status" value="1"/>
</dbReference>
<evidence type="ECO:0000313" key="6">
    <source>
        <dbReference type="Proteomes" id="UP000178461"/>
    </source>
</evidence>
<dbReference type="GO" id="GO:0005829">
    <property type="term" value="C:cytosol"/>
    <property type="evidence" value="ECO:0007669"/>
    <property type="project" value="TreeGrafter"/>
</dbReference>
<sequence>MRTWRKLKENPNLWDQYFVREKIIKSIRVFFDTRGFHEVETPLLITNPPAESYLDVFETTLLDRYRNQTKAYLSTSPEVPLKKLMVAGIGNCYSLTKSFRNMETQGNLHNPEFTILEWYRIGATYIDIMKDCEELLFLLSSPAWAGDPGKKNAGFRVKPGMTNIIIYQGKTIDLSVPWDRTTVAQAFAKWAHIDLDIFFDNAKEIAHKKGYQVEPNTTWEQLYNQIFLNEIEPHLGFGKPTFLYDFPAAMGALAKKKKSDPRIAERFELYIAGLELGDCYSELTDWKEQEERFKHELTELKRLGKTTYDYDHDFIEALKIGLPECSGIAVGVDRLVMLLADITDIADTMFFPAEDLFSVHSSEHTK</sequence>
<evidence type="ECO:0000259" key="4">
    <source>
        <dbReference type="PROSITE" id="PS50862"/>
    </source>
</evidence>
<keyword evidence="3" id="KW-0067">ATP-binding</keyword>
<dbReference type="Pfam" id="PF00152">
    <property type="entry name" value="tRNA-synt_2"/>
    <property type="match status" value="1"/>
</dbReference>
<dbReference type="GO" id="GO:0004824">
    <property type="term" value="F:lysine-tRNA ligase activity"/>
    <property type="evidence" value="ECO:0007669"/>
    <property type="project" value="InterPro"/>
</dbReference>
<dbReference type="Gene3D" id="3.30.930.10">
    <property type="entry name" value="Bira Bifunctional Protein, Domain 2"/>
    <property type="match status" value="1"/>
</dbReference>
<evidence type="ECO:0000256" key="1">
    <source>
        <dbReference type="ARBA" id="ARBA00022598"/>
    </source>
</evidence>
<dbReference type="InterPro" id="IPR045864">
    <property type="entry name" value="aa-tRNA-synth_II/BPL/LPL"/>
</dbReference>
<accession>A0A1F6AWQ1</accession>
<proteinExistence type="predicted"/>
<dbReference type="GO" id="GO:0005524">
    <property type="term" value="F:ATP binding"/>
    <property type="evidence" value="ECO:0007669"/>
    <property type="project" value="UniProtKB-KW"/>
</dbReference>
<gene>
    <name evidence="5" type="ORF">A2971_04880</name>
</gene>
<dbReference type="InterPro" id="IPR018149">
    <property type="entry name" value="Lys-tRNA-synth_II_C"/>
</dbReference>
<dbReference type="Proteomes" id="UP000178461">
    <property type="component" value="Unassembled WGS sequence"/>
</dbReference>
<dbReference type="AlphaFoldDB" id="A0A1F6AWQ1"/>
<dbReference type="PROSITE" id="PS50862">
    <property type="entry name" value="AA_TRNA_LIGASE_II"/>
    <property type="match status" value="1"/>
</dbReference>
<evidence type="ECO:0000256" key="2">
    <source>
        <dbReference type="ARBA" id="ARBA00022741"/>
    </source>
</evidence>
<evidence type="ECO:0000313" key="5">
    <source>
        <dbReference type="EMBL" id="OGG28953.1"/>
    </source>
</evidence>
<dbReference type="InterPro" id="IPR004525">
    <property type="entry name" value="EpmA"/>
</dbReference>
<protein>
    <submittedName>
        <fullName evidence="5">EF-P lysine aminoacylase GenX</fullName>
    </submittedName>
</protein>
<dbReference type="InterPro" id="IPR006195">
    <property type="entry name" value="aa-tRNA-synth_II"/>
</dbReference>
<reference evidence="5 6" key="1">
    <citation type="journal article" date="2016" name="Nat. Commun.">
        <title>Thousands of microbial genomes shed light on interconnected biogeochemical processes in an aquifer system.</title>
        <authorList>
            <person name="Anantharaman K."/>
            <person name="Brown C.T."/>
            <person name="Hug L.A."/>
            <person name="Sharon I."/>
            <person name="Castelle C.J."/>
            <person name="Probst A.J."/>
            <person name="Thomas B.C."/>
            <person name="Singh A."/>
            <person name="Wilkins M.J."/>
            <person name="Karaoz U."/>
            <person name="Brodie E.L."/>
            <person name="Williams K.H."/>
            <person name="Hubbard S.S."/>
            <person name="Banfield J.F."/>
        </authorList>
    </citation>
    <scope>NUCLEOTIDE SEQUENCE [LARGE SCALE GENOMIC DNA]</scope>
</reference>
<dbReference type="InterPro" id="IPR004364">
    <property type="entry name" value="Aa-tRNA-synt_II"/>
</dbReference>
<organism evidence="5 6">
    <name type="scientific">Candidatus Gottesmanbacteria bacterium RIFCSPLOWO2_01_FULL_46_21</name>
    <dbReference type="NCBI Taxonomy" id="1798393"/>
    <lineage>
        <taxon>Bacteria</taxon>
        <taxon>Candidatus Gottesmaniibacteriota</taxon>
    </lineage>
</organism>
<dbReference type="PANTHER" id="PTHR42918:SF6">
    <property type="entry name" value="ELONGATION FACTOR P--(R)-BETA-LYSINE LIGASE"/>
    <property type="match status" value="1"/>
</dbReference>
<dbReference type="GO" id="GO:0000049">
    <property type="term" value="F:tRNA binding"/>
    <property type="evidence" value="ECO:0007669"/>
    <property type="project" value="TreeGrafter"/>
</dbReference>
<dbReference type="PANTHER" id="PTHR42918">
    <property type="entry name" value="LYSYL-TRNA SYNTHETASE"/>
    <property type="match status" value="1"/>
</dbReference>
<keyword evidence="1" id="KW-0436">Ligase</keyword>
<feature type="domain" description="Aminoacyl-transfer RNA synthetases class-II family profile" evidence="4">
    <location>
        <begin position="19"/>
        <end position="352"/>
    </location>
</feature>
<dbReference type="PRINTS" id="PR00982">
    <property type="entry name" value="TRNASYNTHLYS"/>
</dbReference>
<dbReference type="GO" id="GO:0006430">
    <property type="term" value="P:lysyl-tRNA aminoacylation"/>
    <property type="evidence" value="ECO:0007669"/>
    <property type="project" value="InterPro"/>
</dbReference>
<comment type="caution">
    <text evidence="5">The sequence shown here is derived from an EMBL/GenBank/DDBJ whole genome shotgun (WGS) entry which is preliminary data.</text>
</comment>
<keyword evidence="2" id="KW-0547">Nucleotide-binding</keyword>
<dbReference type="SUPFAM" id="SSF55681">
    <property type="entry name" value="Class II aaRS and biotin synthetases"/>
    <property type="match status" value="1"/>
</dbReference>
<dbReference type="NCBIfam" id="NF006828">
    <property type="entry name" value="PRK09350.1"/>
    <property type="match status" value="1"/>
</dbReference>
<dbReference type="EMBL" id="MFJW01000039">
    <property type="protein sequence ID" value="OGG28953.1"/>
    <property type="molecule type" value="Genomic_DNA"/>
</dbReference>
<name>A0A1F6AWQ1_9BACT</name>
<evidence type="ECO:0000256" key="3">
    <source>
        <dbReference type="ARBA" id="ARBA00022840"/>
    </source>
</evidence>